<dbReference type="InterPro" id="IPR003029">
    <property type="entry name" value="S1_domain"/>
</dbReference>
<dbReference type="PANTHER" id="PTHR23355:SF9">
    <property type="entry name" value="DIS3-LIKE EXONUCLEASE 2"/>
    <property type="match status" value="1"/>
</dbReference>
<protein>
    <recommendedName>
        <fullName evidence="6">Ribonuclease R</fullName>
        <shortName evidence="6">RNase R</shortName>
        <ecNumber evidence="6">3.1.13.1</ecNumber>
    </recommendedName>
</protein>
<dbReference type="Pfam" id="PF08206">
    <property type="entry name" value="OB_RNB"/>
    <property type="match status" value="1"/>
</dbReference>
<dbReference type="SUPFAM" id="SSF50249">
    <property type="entry name" value="Nucleic acid-binding proteins"/>
    <property type="match status" value="4"/>
</dbReference>
<dbReference type="GO" id="GO:0005829">
    <property type="term" value="C:cytosol"/>
    <property type="evidence" value="ECO:0007669"/>
    <property type="project" value="TreeGrafter"/>
</dbReference>
<evidence type="ECO:0000256" key="6">
    <source>
        <dbReference type="HAMAP-Rule" id="MF_01895"/>
    </source>
</evidence>
<comment type="caution">
    <text evidence="9">The sequence shown here is derived from an EMBL/GenBank/DDBJ whole genome shotgun (WGS) entry which is preliminary data.</text>
</comment>
<keyword evidence="10" id="KW-1185">Reference proteome</keyword>
<dbReference type="GO" id="GO:0006402">
    <property type="term" value="P:mRNA catabolic process"/>
    <property type="evidence" value="ECO:0007669"/>
    <property type="project" value="TreeGrafter"/>
</dbReference>
<comment type="function">
    <text evidence="6">3'-5' exoribonuclease that releases 5'-nucleoside monophosphates and is involved in maturation of structured RNAs.</text>
</comment>
<dbReference type="InterPro" id="IPR022966">
    <property type="entry name" value="RNase_II/R_CS"/>
</dbReference>
<gene>
    <name evidence="6" type="primary">rnr</name>
    <name evidence="9" type="ORF">HMPREF9625_01633</name>
</gene>
<feature type="region of interest" description="Disordered" evidence="7">
    <location>
        <begin position="61"/>
        <end position="85"/>
    </location>
</feature>
<keyword evidence="2 6" id="KW-0540">Nuclease</keyword>
<evidence type="ECO:0000256" key="4">
    <source>
        <dbReference type="ARBA" id="ARBA00022839"/>
    </source>
</evidence>
<comment type="subcellular location">
    <subcellularLocation>
        <location evidence="6">Cytoplasm</location>
    </subcellularLocation>
</comment>
<feature type="region of interest" description="Disordered" evidence="7">
    <location>
        <begin position="237"/>
        <end position="257"/>
    </location>
</feature>
<dbReference type="HOGENOM" id="CLU_002333_4_1_9"/>
<keyword evidence="5 6" id="KW-0694">RNA-binding</keyword>
<dbReference type="PATRIC" id="fig|796943.3.peg.2098"/>
<dbReference type="Pfam" id="PF17876">
    <property type="entry name" value="CSD2"/>
    <property type="match status" value="1"/>
</dbReference>
<reference evidence="9" key="2">
    <citation type="submission" date="2013-03" db="EMBL/GenBank/DDBJ databases">
        <title>The Genome Sequence of Oribacterium sp. ACB1.</title>
        <authorList>
            <consortium name="The Broad Institute Genomics Platform"/>
            <consortium name="The Broad Institute Genome Sequencing Center for Infectious Disease"/>
            <person name="Earl A."/>
            <person name="Ward D."/>
            <person name="Feldgarden M."/>
            <person name="Gevers D."/>
            <person name="Sizova M."/>
            <person name="Hazen A."/>
            <person name="Epstein S."/>
            <person name="Walker B."/>
            <person name="Young S."/>
            <person name="Zeng Q."/>
            <person name="Gargeya S."/>
            <person name="Fitzgerald M."/>
            <person name="Haas B."/>
            <person name="Abouelleil A."/>
            <person name="Allen A.W."/>
            <person name="Alvarado L."/>
            <person name="Arachchi H.M."/>
            <person name="Berlin A.M."/>
            <person name="Chapman S.B."/>
            <person name="Gainer-Dewar J."/>
            <person name="Goldberg J."/>
            <person name="Griggs A."/>
            <person name="Gujja S."/>
            <person name="Hansen M."/>
            <person name="Howarth C."/>
            <person name="Imamovic A."/>
            <person name="Ireland A."/>
            <person name="Larimer J."/>
            <person name="McCowan C."/>
            <person name="Murphy C."/>
            <person name="Pearson M."/>
            <person name="Poon T.W."/>
            <person name="Priest M."/>
            <person name="Roberts A."/>
            <person name="Saif S."/>
            <person name="Shea T."/>
            <person name="Sisk P."/>
            <person name="Sykes S."/>
            <person name="Wortman J."/>
            <person name="Nusbaum C."/>
            <person name="Birren B."/>
        </authorList>
    </citation>
    <scope>NUCLEOTIDE SEQUENCE [LARGE SCALE GENOMIC DNA]</scope>
    <source>
        <strain evidence="9">ACB1</strain>
    </source>
</reference>
<dbReference type="Pfam" id="PF00773">
    <property type="entry name" value="RNB"/>
    <property type="match status" value="1"/>
</dbReference>
<organism evidence="9 10">
    <name type="scientific">Oribacterium parvum ACB1</name>
    <dbReference type="NCBI Taxonomy" id="796943"/>
    <lineage>
        <taxon>Bacteria</taxon>
        <taxon>Bacillati</taxon>
        <taxon>Bacillota</taxon>
        <taxon>Clostridia</taxon>
        <taxon>Lachnospirales</taxon>
        <taxon>Lachnospiraceae</taxon>
        <taxon>Oribacterium</taxon>
    </lineage>
</organism>
<dbReference type="GO" id="GO:0008859">
    <property type="term" value="F:exoribonuclease II activity"/>
    <property type="evidence" value="ECO:0007669"/>
    <property type="project" value="UniProtKB-UniRule"/>
</dbReference>
<dbReference type="GO" id="GO:0003723">
    <property type="term" value="F:RNA binding"/>
    <property type="evidence" value="ECO:0007669"/>
    <property type="project" value="UniProtKB-UniRule"/>
</dbReference>
<proteinExistence type="inferred from homology"/>
<name>G9WQK0_9FIRM</name>
<dbReference type="PANTHER" id="PTHR23355">
    <property type="entry name" value="RIBONUCLEASE"/>
    <property type="match status" value="1"/>
</dbReference>
<accession>G9WQK0</accession>
<keyword evidence="4 6" id="KW-0269">Exonuclease</keyword>
<dbReference type="PROSITE" id="PS50126">
    <property type="entry name" value="S1"/>
    <property type="match status" value="1"/>
</dbReference>
<dbReference type="EC" id="3.1.13.1" evidence="6"/>
<comment type="similarity">
    <text evidence="6">Belongs to the RNR ribonuclease family. RNase R subfamily.</text>
</comment>
<evidence type="ECO:0000313" key="10">
    <source>
        <dbReference type="Proteomes" id="UP000018461"/>
    </source>
</evidence>
<dbReference type="InterPro" id="IPR013223">
    <property type="entry name" value="RNase_B_OB_dom"/>
</dbReference>
<dbReference type="EMBL" id="AFZC02000002">
    <property type="protein sequence ID" value="EHL09660.1"/>
    <property type="molecule type" value="Genomic_DNA"/>
</dbReference>
<evidence type="ECO:0000256" key="5">
    <source>
        <dbReference type="ARBA" id="ARBA00022884"/>
    </source>
</evidence>
<keyword evidence="1 6" id="KW-0963">Cytoplasm</keyword>
<dbReference type="InterPro" id="IPR050180">
    <property type="entry name" value="RNR_Ribonuclease"/>
</dbReference>
<reference evidence="9" key="1">
    <citation type="submission" date="2011-08" db="EMBL/GenBank/DDBJ databases">
        <authorList>
            <consortium name="The Broad Institute Genome Sequencing Platform"/>
            <person name="Earl A."/>
            <person name="Ward D."/>
            <person name="Feldgarden M."/>
            <person name="Gevers D."/>
            <person name="Sizova M."/>
            <person name="Hazen A."/>
            <person name="Epstein S."/>
            <person name="Young S.K."/>
            <person name="Zeng Q."/>
            <person name="Gargeya S."/>
            <person name="Fitzgerald M."/>
            <person name="Haas B."/>
            <person name="Abouelleil A."/>
            <person name="Alvarado L."/>
            <person name="Arachchi H.M."/>
            <person name="Berlin A."/>
            <person name="Brown A."/>
            <person name="Chapman S.B."/>
            <person name="Chen Z."/>
            <person name="Dunbar C."/>
            <person name="Freedman E."/>
            <person name="Gearin G."/>
            <person name="Gellesch M."/>
            <person name="Goldberg J."/>
            <person name="Griggs A."/>
            <person name="Gujja S."/>
            <person name="Heiman D."/>
            <person name="Howarth C."/>
            <person name="Larson L."/>
            <person name="Lui A."/>
            <person name="MacDonald P.J.P."/>
            <person name="Montmayeur A."/>
            <person name="Murphy C."/>
            <person name="Neiman D."/>
            <person name="Pearson M."/>
            <person name="Priest M."/>
            <person name="Roberts A."/>
            <person name="Saif S."/>
            <person name="Shea T."/>
            <person name="Shenoy N."/>
            <person name="Sisk P."/>
            <person name="Stolte C."/>
            <person name="Sykes S."/>
            <person name="Wortman J."/>
            <person name="Nusbaum C."/>
            <person name="Birren B."/>
        </authorList>
    </citation>
    <scope>NUCLEOTIDE SEQUENCE</scope>
    <source>
        <strain evidence="9">ACB1</strain>
    </source>
</reference>
<evidence type="ECO:0000256" key="1">
    <source>
        <dbReference type="ARBA" id="ARBA00022490"/>
    </source>
</evidence>
<dbReference type="InterPro" id="IPR012340">
    <property type="entry name" value="NA-bd_OB-fold"/>
</dbReference>
<dbReference type="Proteomes" id="UP000018461">
    <property type="component" value="Unassembled WGS sequence"/>
</dbReference>
<dbReference type="SMART" id="SM00316">
    <property type="entry name" value="S1"/>
    <property type="match status" value="1"/>
</dbReference>
<dbReference type="SMART" id="SM00955">
    <property type="entry name" value="RNB"/>
    <property type="match status" value="1"/>
</dbReference>
<dbReference type="Gene3D" id="2.40.50.140">
    <property type="entry name" value="Nucleic acid-binding proteins"/>
    <property type="match status" value="2"/>
</dbReference>
<evidence type="ECO:0000256" key="7">
    <source>
        <dbReference type="SAM" id="MobiDB-lite"/>
    </source>
</evidence>
<dbReference type="InterPro" id="IPR011805">
    <property type="entry name" value="RNase_R"/>
</dbReference>
<dbReference type="PROSITE" id="PS01175">
    <property type="entry name" value="RIBONUCLEASE_II"/>
    <property type="match status" value="1"/>
</dbReference>
<dbReference type="HAMAP" id="MF_01895">
    <property type="entry name" value="RNase_R"/>
    <property type="match status" value="1"/>
</dbReference>
<evidence type="ECO:0000259" key="8">
    <source>
        <dbReference type="PROSITE" id="PS50126"/>
    </source>
</evidence>
<evidence type="ECO:0000313" key="9">
    <source>
        <dbReference type="EMBL" id="EHL09660.1"/>
    </source>
</evidence>
<dbReference type="InterPro" id="IPR001900">
    <property type="entry name" value="RNase_II/R"/>
</dbReference>
<evidence type="ECO:0000256" key="3">
    <source>
        <dbReference type="ARBA" id="ARBA00022801"/>
    </source>
</evidence>
<dbReference type="AlphaFoldDB" id="G9WQK0"/>
<feature type="domain" description="S1 motif" evidence="8">
    <location>
        <begin position="736"/>
        <end position="816"/>
    </location>
</feature>
<dbReference type="RefSeq" id="WP_009535473.1">
    <property type="nucleotide sequence ID" value="NZ_KE148312.1"/>
</dbReference>
<dbReference type="CDD" id="cd04471">
    <property type="entry name" value="S1_RNase_R"/>
    <property type="match status" value="1"/>
</dbReference>
<dbReference type="InterPro" id="IPR040476">
    <property type="entry name" value="CSD2"/>
</dbReference>
<dbReference type="Pfam" id="PF00575">
    <property type="entry name" value="S1"/>
    <property type="match status" value="1"/>
</dbReference>
<feature type="compositionally biased region" description="Basic and acidic residues" evidence="7">
    <location>
        <begin position="64"/>
        <end position="85"/>
    </location>
</feature>
<evidence type="ECO:0000256" key="2">
    <source>
        <dbReference type="ARBA" id="ARBA00022722"/>
    </source>
</evidence>
<sequence length="822" mass="93854">MREEQKEKLKKIIVDIEKDPSLPKMKEKELIHFLGIPKEEKKDFTALLEEMAEEGLLSFPGKYKQKDTPDLSRKEKGQEKHRVQDTEQFFSPEELHDKRKLALHGGIKKRSVEKERTLKGVYSKAKKGFGFVSLSEKELDDIYIPKGLEGNAMDGDTVQILITREKQGDSSAEGKIVKVMKRAVTEVLGLVKERREGLFLFPDNQKLPSPFYIQPGKSGGAVPGDKVMAKILSYGGMQKEERRGSRGRSPIPRGKKGPLLSYPVCGVTEVLGKSTEPGVDVLSVIRAFSLPEDFPEEVKAEAAAIPMEVPESILSSKARRDFRALTTITIDGEDAKDLDDAISLEYFPEKKLYRLYVHIADVTEYVKEGSSLDLEALERGTSVYLTDRVIPMLPRELSNGICSLHEGVDRLTLSCIMDYNEKGEQLSHEICPGIICSDKRMSYTGVTAVLEEGNEAITTSIDRKKGTSETSIDTENETFETSIDKRKEDNAEDYSSYLPFKDLLLHMRELSRLLRHKRVERGGLDFDFPESKIIFNEKGQIAEIRSVIREESHKIIEDFMLAANETVAEEYYWRDIPFLYRVHEKPDFDKWQELSRILSNFSILLRAKDPDSIRPKALQGILETIKGKEEEMMLSNLILRSLKQAKYSVECGEHFGLASKYYTHFTSPIRRYPDLQIHRIIKENLFSQENEKRFAHYSRILPDVAMQSSLRERRADEAERDCMKLKKCQYMKNFLGECFPGNISGLTEYGIYVTLENGIEGMIPLRMLNDDYFVFIEKELITRGERSGKTFRIGDSMSVLVYAVDTLSRTIDFVPAPELPEE</sequence>
<dbReference type="STRING" id="796943.HMPREF9625_01633"/>
<keyword evidence="3 6" id="KW-0378">Hydrolase</keyword>
<comment type="catalytic activity">
    <reaction evidence="6">
        <text>Exonucleolytic cleavage in the 3'- to 5'-direction to yield nucleoside 5'-phosphates.</text>
        <dbReference type="EC" id="3.1.13.1"/>
    </reaction>
</comment>